<evidence type="ECO:0000256" key="3">
    <source>
        <dbReference type="ARBA" id="ARBA00010835"/>
    </source>
</evidence>
<comment type="subcellular location">
    <subcellularLocation>
        <location evidence="2">Cytoplasm</location>
    </subcellularLocation>
</comment>
<name>A0A9D1I6U8_9CLOT</name>
<dbReference type="SUPFAM" id="SSF75620">
    <property type="entry name" value="Release factor"/>
    <property type="match status" value="1"/>
</dbReference>
<comment type="similarity">
    <text evidence="3">Belongs to the prokaryotic/mitochondrial release factor family.</text>
</comment>
<evidence type="ECO:0000259" key="10">
    <source>
        <dbReference type="PROSITE" id="PS00745"/>
    </source>
</evidence>
<dbReference type="EMBL" id="DVMM01000026">
    <property type="protein sequence ID" value="HIU28922.1"/>
    <property type="molecule type" value="Genomic_DNA"/>
</dbReference>
<gene>
    <name evidence="11" type="primary">prfA</name>
    <name evidence="11" type="ORF">IAD50_01345</name>
</gene>
<dbReference type="Pfam" id="PF00472">
    <property type="entry name" value="RF-1"/>
    <property type="match status" value="1"/>
</dbReference>
<feature type="region of interest" description="Disordered" evidence="9">
    <location>
        <begin position="184"/>
        <end position="213"/>
    </location>
</feature>
<evidence type="ECO:0000256" key="8">
    <source>
        <dbReference type="NCBIfam" id="TIGR00019"/>
    </source>
</evidence>
<dbReference type="InterPro" id="IPR004373">
    <property type="entry name" value="RF-1"/>
</dbReference>
<evidence type="ECO:0000256" key="2">
    <source>
        <dbReference type="ARBA" id="ARBA00004496"/>
    </source>
</evidence>
<evidence type="ECO:0000256" key="4">
    <source>
        <dbReference type="ARBA" id="ARBA00022481"/>
    </source>
</evidence>
<keyword evidence="5" id="KW-0963">Cytoplasm</keyword>
<feature type="non-terminal residue" evidence="11">
    <location>
        <position position="1"/>
    </location>
</feature>
<dbReference type="InterPro" id="IPR000352">
    <property type="entry name" value="Pep_chain_release_fac_I"/>
</dbReference>
<evidence type="ECO:0000313" key="11">
    <source>
        <dbReference type="EMBL" id="HIU28922.1"/>
    </source>
</evidence>
<dbReference type="Gene3D" id="3.30.160.20">
    <property type="match status" value="1"/>
</dbReference>
<dbReference type="PANTHER" id="PTHR43804">
    <property type="entry name" value="LD18447P"/>
    <property type="match status" value="1"/>
</dbReference>
<dbReference type="NCBIfam" id="NF001859">
    <property type="entry name" value="PRK00591.1"/>
    <property type="match status" value="1"/>
</dbReference>
<evidence type="ECO:0000256" key="6">
    <source>
        <dbReference type="ARBA" id="ARBA00022917"/>
    </source>
</evidence>
<evidence type="ECO:0000256" key="9">
    <source>
        <dbReference type="SAM" id="MobiDB-lite"/>
    </source>
</evidence>
<dbReference type="FunFam" id="3.30.70.1660:FF:000004">
    <property type="entry name" value="Peptide chain release factor 1"/>
    <property type="match status" value="1"/>
</dbReference>
<feature type="domain" description="Prokaryotic-type class I peptide chain release factors" evidence="10">
    <location>
        <begin position="129"/>
        <end position="145"/>
    </location>
</feature>
<keyword evidence="6" id="KW-0648">Protein biosynthesis</keyword>
<evidence type="ECO:0000256" key="7">
    <source>
        <dbReference type="ARBA" id="ARBA00050039"/>
    </source>
</evidence>
<comment type="function">
    <text evidence="1">Peptide chain release factor 1 directs the termination of translation in response to the peptide chain termination codons UAG and UAA.</text>
</comment>
<dbReference type="InterPro" id="IPR050057">
    <property type="entry name" value="Prokaryotic/Mito_RF"/>
</dbReference>
<sequence>LLIPKDPNDKKNVIMEIRSGAGGEEAALFAAVLFRMYVRYAERSGWRTEAVDINETEIGGIKECTFTVSGSGAYSRLKFESGVHRVQRVPVTEAGGRIHTSTATVAVLPEADEVEVDLNPNDVEIDTYRSSGAGGQHINKTESAIRLTHRPTGIVVTCQDEKSQLKNKERAFKVLRSKLYEMQKEERDSSVAQARRSQVGSGDRSERIRTYNYPQNRVTDHRIDLTLYKLTAVLDGDLDDIIDALITSERAEKLGHGNGE</sequence>
<accession>A0A9D1I6U8</accession>
<dbReference type="AlphaFoldDB" id="A0A9D1I6U8"/>
<dbReference type="InterPro" id="IPR045853">
    <property type="entry name" value="Pep_chain_release_fac_I_sf"/>
</dbReference>
<comment type="caution">
    <text evidence="11">The sequence shown here is derived from an EMBL/GenBank/DDBJ whole genome shotgun (WGS) entry which is preliminary data.</text>
</comment>
<dbReference type="PANTHER" id="PTHR43804:SF7">
    <property type="entry name" value="LD18447P"/>
    <property type="match status" value="1"/>
</dbReference>
<evidence type="ECO:0000313" key="12">
    <source>
        <dbReference type="Proteomes" id="UP000824089"/>
    </source>
</evidence>
<dbReference type="PROSITE" id="PS00745">
    <property type="entry name" value="RF_PROK_I"/>
    <property type="match status" value="1"/>
</dbReference>
<dbReference type="SMART" id="SM00937">
    <property type="entry name" value="PCRF"/>
    <property type="match status" value="1"/>
</dbReference>
<feature type="compositionally biased region" description="Polar residues" evidence="9">
    <location>
        <begin position="190"/>
        <end position="200"/>
    </location>
</feature>
<dbReference type="FunFam" id="3.30.70.1660:FF:000002">
    <property type="entry name" value="Peptide chain release factor 1"/>
    <property type="match status" value="1"/>
</dbReference>
<evidence type="ECO:0000256" key="5">
    <source>
        <dbReference type="ARBA" id="ARBA00022490"/>
    </source>
</evidence>
<dbReference type="FunFam" id="3.30.160.20:FF:000004">
    <property type="entry name" value="Peptide chain release factor 1"/>
    <property type="match status" value="1"/>
</dbReference>
<organism evidence="11 12">
    <name type="scientific">Candidatus Egerieisoma faecipullorum</name>
    <dbReference type="NCBI Taxonomy" id="2840963"/>
    <lineage>
        <taxon>Bacteria</taxon>
        <taxon>Bacillati</taxon>
        <taxon>Bacillota</taxon>
        <taxon>Clostridia</taxon>
        <taxon>Eubacteriales</taxon>
        <taxon>Clostridiaceae</taxon>
        <taxon>Clostridiaceae incertae sedis</taxon>
        <taxon>Candidatus Egerieisoma</taxon>
    </lineage>
</organism>
<evidence type="ECO:0000256" key="1">
    <source>
        <dbReference type="ARBA" id="ARBA00002986"/>
    </source>
</evidence>
<dbReference type="GO" id="GO:0005829">
    <property type="term" value="C:cytosol"/>
    <property type="evidence" value="ECO:0007669"/>
    <property type="project" value="UniProtKB-ARBA"/>
</dbReference>
<protein>
    <recommendedName>
        <fullName evidence="7 8">Peptide chain release factor 1</fullName>
    </recommendedName>
</protein>
<dbReference type="GO" id="GO:0016149">
    <property type="term" value="F:translation release factor activity, codon specific"/>
    <property type="evidence" value="ECO:0007669"/>
    <property type="project" value="InterPro"/>
</dbReference>
<reference evidence="11" key="2">
    <citation type="journal article" date="2021" name="PeerJ">
        <title>Extensive microbial diversity within the chicken gut microbiome revealed by metagenomics and culture.</title>
        <authorList>
            <person name="Gilroy R."/>
            <person name="Ravi A."/>
            <person name="Getino M."/>
            <person name="Pursley I."/>
            <person name="Horton D.L."/>
            <person name="Alikhan N.F."/>
            <person name="Baker D."/>
            <person name="Gharbi K."/>
            <person name="Hall N."/>
            <person name="Watson M."/>
            <person name="Adriaenssens E.M."/>
            <person name="Foster-Nyarko E."/>
            <person name="Jarju S."/>
            <person name="Secka A."/>
            <person name="Antonio M."/>
            <person name="Oren A."/>
            <person name="Chaudhuri R.R."/>
            <person name="La Ragione R."/>
            <person name="Hildebrand F."/>
            <person name="Pallen M.J."/>
        </authorList>
    </citation>
    <scope>NUCLEOTIDE SEQUENCE</scope>
    <source>
        <strain evidence="11">CHK195-4489</strain>
    </source>
</reference>
<proteinExistence type="inferred from homology"/>
<dbReference type="NCBIfam" id="TIGR00019">
    <property type="entry name" value="prfA"/>
    <property type="match status" value="1"/>
</dbReference>
<keyword evidence="4" id="KW-0488">Methylation</keyword>
<dbReference type="Gene3D" id="3.30.70.1660">
    <property type="match status" value="1"/>
</dbReference>
<dbReference type="Proteomes" id="UP000824089">
    <property type="component" value="Unassembled WGS sequence"/>
</dbReference>
<dbReference type="Pfam" id="PF03462">
    <property type="entry name" value="PCRF"/>
    <property type="match status" value="1"/>
</dbReference>
<dbReference type="InterPro" id="IPR005139">
    <property type="entry name" value="PCRF"/>
</dbReference>
<reference evidence="11" key="1">
    <citation type="submission" date="2020-10" db="EMBL/GenBank/DDBJ databases">
        <authorList>
            <person name="Gilroy R."/>
        </authorList>
    </citation>
    <scope>NUCLEOTIDE SEQUENCE</scope>
    <source>
        <strain evidence="11">CHK195-4489</strain>
    </source>
</reference>